<keyword evidence="1" id="KW-1133">Transmembrane helix</keyword>
<dbReference type="EMBL" id="FNDX01000023">
    <property type="protein sequence ID" value="SDJ74699.1"/>
    <property type="molecule type" value="Genomic_DNA"/>
</dbReference>
<dbReference type="PANTHER" id="PTHR33121:SF70">
    <property type="entry name" value="SIGNALING PROTEIN YKOW"/>
    <property type="match status" value="1"/>
</dbReference>
<keyword evidence="1" id="KW-0472">Membrane</keyword>
<dbReference type="PROSITE" id="PS50883">
    <property type="entry name" value="EAL"/>
    <property type="match status" value="1"/>
</dbReference>
<evidence type="ECO:0000256" key="1">
    <source>
        <dbReference type="SAM" id="Phobius"/>
    </source>
</evidence>
<dbReference type="GO" id="GO:0071111">
    <property type="term" value="F:cyclic-guanylate-specific phosphodiesterase activity"/>
    <property type="evidence" value="ECO:0007669"/>
    <property type="project" value="InterPro"/>
</dbReference>
<dbReference type="PANTHER" id="PTHR33121">
    <property type="entry name" value="CYCLIC DI-GMP PHOSPHODIESTERASE PDEF"/>
    <property type="match status" value="1"/>
</dbReference>
<evidence type="ECO:0000313" key="5">
    <source>
        <dbReference type="EMBL" id="SDJ74699.1"/>
    </source>
</evidence>
<dbReference type="InterPro" id="IPR001633">
    <property type="entry name" value="EAL_dom"/>
</dbReference>
<dbReference type="Proteomes" id="UP000199050">
    <property type="component" value="Unassembled WGS sequence"/>
</dbReference>
<dbReference type="RefSeq" id="WP_090716262.1">
    <property type="nucleotide sequence ID" value="NZ_FNDX01000023.1"/>
</dbReference>
<proteinExistence type="predicted"/>
<dbReference type="AlphaFoldDB" id="A0A1G8W8R9"/>
<feature type="transmembrane region" description="Helical" evidence="1">
    <location>
        <begin position="245"/>
        <end position="264"/>
    </location>
</feature>
<feature type="domain" description="GGDEF" evidence="4">
    <location>
        <begin position="324"/>
        <end position="457"/>
    </location>
</feature>
<dbReference type="InterPro" id="IPR050706">
    <property type="entry name" value="Cyclic-di-GMP_PDE-like"/>
</dbReference>
<evidence type="ECO:0000259" key="3">
    <source>
        <dbReference type="PROSITE" id="PS50883"/>
    </source>
</evidence>
<dbReference type="CDD" id="cd01948">
    <property type="entry name" value="EAL"/>
    <property type="match status" value="1"/>
</dbReference>
<evidence type="ECO:0000259" key="2">
    <source>
        <dbReference type="PROSITE" id="PS50839"/>
    </source>
</evidence>
<dbReference type="OrthoDB" id="9759607at2"/>
<dbReference type="InterPro" id="IPR035919">
    <property type="entry name" value="EAL_sf"/>
</dbReference>
<protein>
    <submittedName>
        <fullName evidence="5">Diguanylate cyclase (GGDEF) domain-containing protein</fullName>
    </submittedName>
</protein>
<name>A0A1G8W8R9_9BACL</name>
<evidence type="ECO:0000313" key="6">
    <source>
        <dbReference type="Proteomes" id="UP000199050"/>
    </source>
</evidence>
<dbReference type="SMART" id="SM00267">
    <property type="entry name" value="GGDEF"/>
    <property type="match status" value="1"/>
</dbReference>
<keyword evidence="1" id="KW-0812">Transmembrane</keyword>
<organism evidence="5 6">
    <name type="scientific">Paenibacillus typhae</name>
    <dbReference type="NCBI Taxonomy" id="1174501"/>
    <lineage>
        <taxon>Bacteria</taxon>
        <taxon>Bacillati</taxon>
        <taxon>Bacillota</taxon>
        <taxon>Bacilli</taxon>
        <taxon>Bacillales</taxon>
        <taxon>Paenibacillaceae</taxon>
        <taxon>Paenibacillus</taxon>
    </lineage>
</organism>
<dbReference type="InterPro" id="IPR000160">
    <property type="entry name" value="GGDEF_dom"/>
</dbReference>
<accession>A0A1G8W8R9</accession>
<reference evidence="6" key="1">
    <citation type="submission" date="2016-10" db="EMBL/GenBank/DDBJ databases">
        <authorList>
            <person name="Varghese N."/>
            <person name="Submissions S."/>
        </authorList>
    </citation>
    <scope>NUCLEOTIDE SEQUENCE [LARGE SCALE GENOMIC DNA]</scope>
    <source>
        <strain evidence="6">CGMCC 1.11012</strain>
    </source>
</reference>
<dbReference type="SMART" id="SM00052">
    <property type="entry name" value="EAL"/>
    <property type="match status" value="1"/>
</dbReference>
<dbReference type="Pfam" id="PF00563">
    <property type="entry name" value="EAL"/>
    <property type="match status" value="1"/>
</dbReference>
<dbReference type="PROSITE" id="PS50839">
    <property type="entry name" value="CHASE"/>
    <property type="match status" value="1"/>
</dbReference>
<dbReference type="InterPro" id="IPR029787">
    <property type="entry name" value="Nucleotide_cyclase"/>
</dbReference>
<dbReference type="PROSITE" id="PS50887">
    <property type="entry name" value="GGDEF"/>
    <property type="match status" value="1"/>
</dbReference>
<feature type="transmembrane region" description="Helical" evidence="1">
    <location>
        <begin position="12"/>
        <end position="29"/>
    </location>
</feature>
<feature type="domain" description="CHASE" evidence="2">
    <location>
        <begin position="101"/>
        <end position="190"/>
    </location>
</feature>
<dbReference type="Gene3D" id="3.20.20.450">
    <property type="entry name" value="EAL domain"/>
    <property type="match status" value="1"/>
</dbReference>
<dbReference type="STRING" id="1174501.SAMN05216192_12341"/>
<feature type="domain" description="EAL" evidence="3">
    <location>
        <begin position="465"/>
        <end position="715"/>
    </location>
</feature>
<dbReference type="InterPro" id="IPR043128">
    <property type="entry name" value="Rev_trsase/Diguanyl_cyclase"/>
</dbReference>
<dbReference type="NCBIfam" id="TIGR00254">
    <property type="entry name" value="GGDEF"/>
    <property type="match status" value="1"/>
</dbReference>
<gene>
    <name evidence="5" type="ORF">SAMN05216192_12341</name>
</gene>
<dbReference type="SMART" id="SM01079">
    <property type="entry name" value="CHASE"/>
    <property type="match status" value="1"/>
</dbReference>
<keyword evidence="6" id="KW-1185">Reference proteome</keyword>
<dbReference type="CDD" id="cd01949">
    <property type="entry name" value="GGDEF"/>
    <property type="match status" value="1"/>
</dbReference>
<dbReference type="Pfam" id="PF00990">
    <property type="entry name" value="GGDEF"/>
    <property type="match status" value="1"/>
</dbReference>
<sequence length="715" mass="81057">MAFINKKPLTIILGFLVVLQLSLFYYYSISVEREYRAEKADLSSQAVTLTSNLEEKVSIVKGISSFIQTVGFDAEPALINQYLLTAYNNSSTTVMNIVIAPDGVIRYLYPLSGNTSILNKNLLLDPALSSSGMIQETIRSRSITIDGPRILAQGQYGMVIRQAVYNGNTFAGIVSATVTVEDIAEQMQSLDSSVYVTDVDHSLLFGNKAKAAGQLVDTPIDIYNQHWLMGTLLPAQTKWEVFRSVLWIDIACLLVVAFILYFYWHQNRFNHELERVVNLRTRDLSVSQKLYEKLAHYDSLTDIPNRRYFMDEFERLLQCSEPTQTYTLFFFDLNRFKEINDTLGHSIGDQVIKTLAGRLKGAGLPFQLFARTGGDEFVMVFSDLPQEEIPDIAGQISALISQTLLIAGAHLSLSTSIGISLYPEHSTSTDDLLKFADMSMYQAKSLENRNYFIFDWELREKLEQKTMIAKYLLSALEREEFVLHYQPQINAVTGKMVGLEALIRWNHPEKGLIGPGTFIAAVEEAGLMIQLTDWVIREVCRQLCEWRKLGMPLLRTSINISNSWFYNRNLIENLLSVLEHYGLDTEVLEFEITESTALLEEHYPLLQQMRDHGIIVSIDDFGTKYSSLNYLKHFPVNKIKIDRTFITGIGISSIDETIIKSIVYVASQLGYDLIAEGVETAEQLEFLVNHDCPHIQGFYFSPPLPAEEILNRMAS</sequence>
<dbReference type="InterPro" id="IPR006189">
    <property type="entry name" value="CHASE_dom"/>
</dbReference>
<dbReference type="SUPFAM" id="SSF141868">
    <property type="entry name" value="EAL domain-like"/>
    <property type="match status" value="1"/>
</dbReference>
<evidence type="ECO:0000259" key="4">
    <source>
        <dbReference type="PROSITE" id="PS50887"/>
    </source>
</evidence>
<dbReference type="Gene3D" id="3.30.70.270">
    <property type="match status" value="1"/>
</dbReference>
<dbReference type="SUPFAM" id="SSF55073">
    <property type="entry name" value="Nucleotide cyclase"/>
    <property type="match status" value="1"/>
</dbReference>